<organism evidence="1">
    <name type="scientific">Salix viminalis</name>
    <name type="common">Common osier</name>
    <name type="synonym">Basket willow</name>
    <dbReference type="NCBI Taxonomy" id="40686"/>
    <lineage>
        <taxon>Eukaryota</taxon>
        <taxon>Viridiplantae</taxon>
        <taxon>Streptophyta</taxon>
        <taxon>Embryophyta</taxon>
        <taxon>Tracheophyta</taxon>
        <taxon>Spermatophyta</taxon>
        <taxon>Magnoliopsida</taxon>
        <taxon>eudicotyledons</taxon>
        <taxon>Gunneridae</taxon>
        <taxon>Pentapetalae</taxon>
        <taxon>rosids</taxon>
        <taxon>fabids</taxon>
        <taxon>Malpighiales</taxon>
        <taxon>Salicaceae</taxon>
        <taxon>Saliceae</taxon>
        <taxon>Salix</taxon>
    </lineage>
</organism>
<proteinExistence type="predicted"/>
<sequence length="120" mass="13675">MQSKTPANCRKEKQRGQTILEAVFGFGFSPESNHYMVLRITPKKTTYPTSIPRSKDNEWKSIGKIPFPACKKFFGVSLNGALHWILNLDDYEDADLICALDINSKKIRPMSPPNGFRRDL</sequence>
<evidence type="ECO:0000313" key="1">
    <source>
        <dbReference type="EMBL" id="VFU42387.1"/>
    </source>
</evidence>
<name>A0A6N2M358_SALVM</name>
<reference evidence="1" key="1">
    <citation type="submission" date="2019-03" db="EMBL/GenBank/DDBJ databases">
        <authorList>
            <person name="Mank J."/>
            <person name="Almeida P."/>
        </authorList>
    </citation>
    <scope>NUCLEOTIDE SEQUENCE</scope>
    <source>
        <strain evidence="1">78183</strain>
    </source>
</reference>
<protein>
    <recommendedName>
        <fullName evidence="2">F-box associated domain-containing protein</fullName>
    </recommendedName>
</protein>
<evidence type="ECO:0008006" key="2">
    <source>
        <dbReference type="Google" id="ProtNLM"/>
    </source>
</evidence>
<gene>
    <name evidence="1" type="ORF">SVIM_LOCUS254114</name>
</gene>
<accession>A0A6N2M358</accession>
<dbReference type="AlphaFoldDB" id="A0A6N2M358"/>
<dbReference type="EMBL" id="CAADRP010001578">
    <property type="protein sequence ID" value="VFU42387.1"/>
    <property type="molecule type" value="Genomic_DNA"/>
</dbReference>